<protein>
    <submittedName>
        <fullName evidence="7">Lipase member H-like</fullName>
    </submittedName>
</protein>
<dbReference type="PANTHER" id="PTHR11610:SF178">
    <property type="entry name" value="LIPASE MEMBER H-A-LIKE PROTEIN"/>
    <property type="match status" value="1"/>
</dbReference>
<dbReference type="SUPFAM" id="SSF53474">
    <property type="entry name" value="alpha/beta-Hydrolases"/>
    <property type="match status" value="1"/>
</dbReference>
<dbReference type="PRINTS" id="PR00821">
    <property type="entry name" value="TAGLIPASE"/>
</dbReference>
<dbReference type="InterPro" id="IPR029058">
    <property type="entry name" value="AB_hydrolase_fold"/>
</dbReference>
<dbReference type="InterPro" id="IPR000734">
    <property type="entry name" value="TAG_lipase"/>
</dbReference>
<feature type="domain" description="Lipase" evidence="5">
    <location>
        <begin position="90"/>
        <end position="299"/>
    </location>
</feature>
<dbReference type="GeneID" id="112685012"/>
<sequence>MNGFYSKFAELQLLIKDYTPTIICLQETNLTDKNNPSLSQYNIYKKNRNTCDRASGGVAIFVSQEYPSEEIHINTDIEAVAFIAYVNTGGFNVITIDWSSIARDVIYPITAYTTTQVGSLFAEFLKKLIHVIGINPEFIHLIGHSLGAHVVGSCGSYFKSRKIGRITGLDPAGPGYEFIPDHLIHLNSTNAKFVDVIHTSAGSLGYYQSIGHVDFYPNSGFAPQPGCDSLLNLWEMEQCSHAYSYMLYTYSVYHKTTLTAVNCSSWSDFQHNKCINNKTIFMGHETPPSARGNFYMKTNKTNIS</sequence>
<dbReference type="OrthoDB" id="199913at2759"/>
<dbReference type="GO" id="GO:0005615">
    <property type="term" value="C:extracellular space"/>
    <property type="evidence" value="ECO:0007669"/>
    <property type="project" value="TreeGrafter"/>
</dbReference>
<proteinExistence type="inferred from homology"/>
<dbReference type="GO" id="GO:0016042">
    <property type="term" value="P:lipid catabolic process"/>
    <property type="evidence" value="ECO:0007669"/>
    <property type="project" value="TreeGrafter"/>
</dbReference>
<evidence type="ECO:0000256" key="1">
    <source>
        <dbReference type="ARBA" id="ARBA00004613"/>
    </source>
</evidence>
<dbReference type="RefSeq" id="XP_025412550.1">
    <property type="nucleotide sequence ID" value="XM_025556765.1"/>
</dbReference>
<comment type="similarity">
    <text evidence="2 4">Belongs to the AB hydrolase superfamily. Lipase family.</text>
</comment>
<dbReference type="InterPro" id="IPR013818">
    <property type="entry name" value="Lipase"/>
</dbReference>
<dbReference type="InterPro" id="IPR036691">
    <property type="entry name" value="Endo/exonu/phosph_ase_sf"/>
</dbReference>
<evidence type="ECO:0000313" key="6">
    <source>
        <dbReference type="Proteomes" id="UP000694846"/>
    </source>
</evidence>
<comment type="subcellular location">
    <subcellularLocation>
        <location evidence="1">Secreted</location>
    </subcellularLocation>
</comment>
<reference evidence="7" key="1">
    <citation type="submission" date="2025-08" db="UniProtKB">
        <authorList>
            <consortium name="RefSeq"/>
        </authorList>
    </citation>
    <scope>IDENTIFICATION</scope>
    <source>
        <tissue evidence="7">Whole body</tissue>
    </source>
</reference>
<evidence type="ECO:0000259" key="5">
    <source>
        <dbReference type="Pfam" id="PF00151"/>
    </source>
</evidence>
<accession>A0A8B8FQB7</accession>
<dbReference type="Gene3D" id="3.40.50.1820">
    <property type="entry name" value="alpha/beta hydrolase"/>
    <property type="match status" value="1"/>
</dbReference>
<evidence type="ECO:0000313" key="7">
    <source>
        <dbReference type="RefSeq" id="XP_025412550.1"/>
    </source>
</evidence>
<dbReference type="AlphaFoldDB" id="A0A8B8FQB7"/>
<keyword evidence="3" id="KW-0964">Secreted</keyword>
<gene>
    <name evidence="7" type="primary">LOC112685012</name>
</gene>
<dbReference type="Proteomes" id="UP000694846">
    <property type="component" value="Unplaced"/>
</dbReference>
<dbReference type="SUPFAM" id="SSF56219">
    <property type="entry name" value="DNase I-like"/>
    <property type="match status" value="1"/>
</dbReference>
<organism evidence="6 7">
    <name type="scientific">Sipha flava</name>
    <name type="common">yellow sugarcane aphid</name>
    <dbReference type="NCBI Taxonomy" id="143950"/>
    <lineage>
        <taxon>Eukaryota</taxon>
        <taxon>Metazoa</taxon>
        <taxon>Ecdysozoa</taxon>
        <taxon>Arthropoda</taxon>
        <taxon>Hexapoda</taxon>
        <taxon>Insecta</taxon>
        <taxon>Pterygota</taxon>
        <taxon>Neoptera</taxon>
        <taxon>Paraneoptera</taxon>
        <taxon>Hemiptera</taxon>
        <taxon>Sternorrhyncha</taxon>
        <taxon>Aphidomorpha</taxon>
        <taxon>Aphidoidea</taxon>
        <taxon>Aphididae</taxon>
        <taxon>Sipha</taxon>
    </lineage>
</organism>
<dbReference type="GO" id="GO:0016298">
    <property type="term" value="F:lipase activity"/>
    <property type="evidence" value="ECO:0007669"/>
    <property type="project" value="InterPro"/>
</dbReference>
<keyword evidence="6" id="KW-1185">Reference proteome</keyword>
<evidence type="ECO:0000256" key="3">
    <source>
        <dbReference type="ARBA" id="ARBA00022525"/>
    </source>
</evidence>
<dbReference type="PANTHER" id="PTHR11610">
    <property type="entry name" value="LIPASE"/>
    <property type="match status" value="1"/>
</dbReference>
<evidence type="ECO:0000256" key="2">
    <source>
        <dbReference type="ARBA" id="ARBA00010701"/>
    </source>
</evidence>
<evidence type="ECO:0000256" key="4">
    <source>
        <dbReference type="RuleBase" id="RU004262"/>
    </source>
</evidence>
<dbReference type="Pfam" id="PF00151">
    <property type="entry name" value="Lipase"/>
    <property type="match status" value="1"/>
</dbReference>
<name>A0A8B8FQB7_9HEMI</name>